<feature type="domain" description="F-box" evidence="1">
    <location>
        <begin position="36"/>
        <end position="68"/>
    </location>
</feature>
<sequence>MSDDDRKFKGAMINNLPDVILQHILCFIPTKLAINVILQHIPCFVPTKLAISTSILSRRWRHVWCDIPSISLVVDPYTAASVNETLTRYTAPKTKSFHLTITPFRETYPTSTSKVSISFQISYTTVLLRATQNTFSTYDGSRMHRVVDILTEVILEFFSNSLMNPWLRFYQVLDLSKSLRLRTIRCKSHRDVFMANANCWHHTSTVSDCLTLRLS</sequence>
<gene>
    <name evidence="2" type="ORF">HID58_069156</name>
</gene>
<keyword evidence="3" id="KW-1185">Reference proteome</keyword>
<accession>A0ABQ7XGC7</accession>
<evidence type="ECO:0000259" key="1">
    <source>
        <dbReference type="Pfam" id="PF00646"/>
    </source>
</evidence>
<dbReference type="PANTHER" id="PTHR32212">
    <property type="entry name" value="CYCLIN-LIKE F-BOX"/>
    <property type="match status" value="1"/>
</dbReference>
<dbReference type="PANTHER" id="PTHR32212:SF234">
    <property type="entry name" value="F-BOX_LRR-REPEAT PROTEIN 13-LIKE"/>
    <property type="match status" value="1"/>
</dbReference>
<evidence type="ECO:0000313" key="2">
    <source>
        <dbReference type="EMBL" id="KAH0854459.1"/>
    </source>
</evidence>
<proteinExistence type="predicted"/>
<dbReference type="Proteomes" id="UP000824890">
    <property type="component" value="Unassembled WGS sequence"/>
</dbReference>
<name>A0ABQ7XGC7_BRANA</name>
<reference evidence="2 3" key="1">
    <citation type="submission" date="2021-05" db="EMBL/GenBank/DDBJ databases">
        <title>Genome Assembly of Synthetic Allotetraploid Brassica napus Reveals Homoeologous Exchanges between Subgenomes.</title>
        <authorList>
            <person name="Davis J.T."/>
        </authorList>
    </citation>
    <scope>NUCLEOTIDE SEQUENCE [LARGE SCALE GENOMIC DNA]</scope>
    <source>
        <strain evidence="3">cv. Da-Ae</strain>
        <tissue evidence="2">Seedling</tissue>
    </source>
</reference>
<comment type="caution">
    <text evidence="2">The sequence shown here is derived from an EMBL/GenBank/DDBJ whole genome shotgun (WGS) entry which is preliminary data.</text>
</comment>
<evidence type="ECO:0000313" key="3">
    <source>
        <dbReference type="Proteomes" id="UP000824890"/>
    </source>
</evidence>
<dbReference type="Pfam" id="PF00646">
    <property type="entry name" value="F-box"/>
    <property type="match status" value="1"/>
</dbReference>
<protein>
    <recommendedName>
        <fullName evidence="1">F-box domain-containing protein</fullName>
    </recommendedName>
</protein>
<feature type="non-terminal residue" evidence="2">
    <location>
        <position position="215"/>
    </location>
</feature>
<dbReference type="InterPro" id="IPR001810">
    <property type="entry name" value="F-box_dom"/>
</dbReference>
<organism evidence="2 3">
    <name type="scientific">Brassica napus</name>
    <name type="common">Rape</name>
    <dbReference type="NCBI Taxonomy" id="3708"/>
    <lineage>
        <taxon>Eukaryota</taxon>
        <taxon>Viridiplantae</taxon>
        <taxon>Streptophyta</taxon>
        <taxon>Embryophyta</taxon>
        <taxon>Tracheophyta</taxon>
        <taxon>Spermatophyta</taxon>
        <taxon>Magnoliopsida</taxon>
        <taxon>eudicotyledons</taxon>
        <taxon>Gunneridae</taxon>
        <taxon>Pentapetalae</taxon>
        <taxon>rosids</taxon>
        <taxon>malvids</taxon>
        <taxon>Brassicales</taxon>
        <taxon>Brassicaceae</taxon>
        <taxon>Brassiceae</taxon>
        <taxon>Brassica</taxon>
    </lineage>
</organism>
<dbReference type="EMBL" id="JAGKQM010000410">
    <property type="protein sequence ID" value="KAH0854459.1"/>
    <property type="molecule type" value="Genomic_DNA"/>
</dbReference>